<protein>
    <submittedName>
        <fullName evidence="2 3">Transglutaminase</fullName>
    </submittedName>
</protein>
<dbReference type="Proteomes" id="UP000886934">
    <property type="component" value="Unassembled WGS sequence"/>
</dbReference>
<evidence type="ECO:0000313" key="3">
    <source>
        <dbReference type="EMBL" id="MDX7721975.1"/>
    </source>
</evidence>
<dbReference type="RefSeq" id="WP_010674395.1">
    <property type="nucleotide sequence ID" value="NZ_AP019195.1"/>
</dbReference>
<dbReference type="SUPFAM" id="SSF54001">
    <property type="entry name" value="Cysteine proteinases"/>
    <property type="match status" value="1"/>
</dbReference>
<dbReference type="AlphaFoldDB" id="A0A2X4NGT4"/>
<name>A0A2X4NGT4_AERCA</name>
<dbReference type="InterPro" id="IPR013589">
    <property type="entry name" value="Bac_transglu_N"/>
</dbReference>
<dbReference type="PANTHER" id="PTHR33490:SF6">
    <property type="entry name" value="SLL1049 PROTEIN"/>
    <property type="match status" value="1"/>
</dbReference>
<dbReference type="Proteomes" id="UP001163285">
    <property type="component" value="Chromosome"/>
</dbReference>
<organism evidence="2 5">
    <name type="scientific">Aeromonas caviae</name>
    <name type="common">Aeromonas punctata</name>
    <dbReference type="NCBI Taxonomy" id="648"/>
    <lineage>
        <taxon>Bacteria</taxon>
        <taxon>Pseudomonadati</taxon>
        <taxon>Pseudomonadota</taxon>
        <taxon>Gammaproteobacteria</taxon>
        <taxon>Aeromonadales</taxon>
        <taxon>Aeromonadaceae</taxon>
        <taxon>Aeromonas</taxon>
    </lineage>
</organism>
<evidence type="ECO:0000313" key="4">
    <source>
        <dbReference type="EMBL" id="UZC88074.1"/>
    </source>
</evidence>
<dbReference type="Gene3D" id="3.10.620.30">
    <property type="match status" value="1"/>
</dbReference>
<evidence type="ECO:0000259" key="1">
    <source>
        <dbReference type="SMART" id="SM00460"/>
    </source>
</evidence>
<dbReference type="SMART" id="SM00460">
    <property type="entry name" value="TGc"/>
    <property type="match status" value="1"/>
</dbReference>
<dbReference type="OrthoDB" id="5438043at2"/>
<dbReference type="EMBL" id="JAWZVU010000102">
    <property type="protein sequence ID" value="MDX7721975.1"/>
    <property type="molecule type" value="Genomic_DNA"/>
</dbReference>
<dbReference type="KEGG" id="acav:VI35_08280"/>
<reference evidence="3" key="3">
    <citation type="submission" date="2023-11" db="EMBL/GenBank/DDBJ databases">
        <title>WGS of Aeromonas in Northern Israel.</title>
        <authorList>
            <person name="Hershko Y."/>
        </authorList>
    </citation>
    <scope>NUCLEOTIDE SEQUENCE</scope>
    <source>
        <strain evidence="3">77416</strain>
    </source>
</reference>
<evidence type="ECO:0000313" key="2">
    <source>
        <dbReference type="EMBL" id="GJA62456.1"/>
    </source>
</evidence>
<proteinExistence type="predicted"/>
<dbReference type="EMBL" id="CP110176">
    <property type="protein sequence ID" value="UZC88074.1"/>
    <property type="molecule type" value="Genomic_DNA"/>
</dbReference>
<accession>A0A2X4NGT4</accession>
<dbReference type="Pfam" id="PF08379">
    <property type="entry name" value="Bact_transglu_N"/>
    <property type="match status" value="1"/>
</dbReference>
<evidence type="ECO:0000313" key="5">
    <source>
        <dbReference type="Proteomes" id="UP000886934"/>
    </source>
</evidence>
<dbReference type="GeneID" id="48822896"/>
<dbReference type="InterPro" id="IPR038765">
    <property type="entry name" value="Papain-like_cys_pep_sf"/>
</dbReference>
<dbReference type="Pfam" id="PF01841">
    <property type="entry name" value="Transglut_core"/>
    <property type="match status" value="1"/>
</dbReference>
<dbReference type="EMBL" id="BPNN01000010">
    <property type="protein sequence ID" value="GJA62456.1"/>
    <property type="molecule type" value="Genomic_DNA"/>
</dbReference>
<dbReference type="PANTHER" id="PTHR33490">
    <property type="entry name" value="BLR5614 PROTEIN-RELATED"/>
    <property type="match status" value="1"/>
</dbReference>
<dbReference type="InterPro" id="IPR002931">
    <property type="entry name" value="Transglutaminase-like"/>
</dbReference>
<dbReference type="Proteomes" id="UP001277183">
    <property type="component" value="Unassembled WGS sequence"/>
</dbReference>
<reference evidence="4" key="2">
    <citation type="submission" date="2023-04" db="EMBL/GenBank/DDBJ databases">
        <title>Whole Genome Sequence of Multi-drug resistant Aeromonas caviae as a gut pathogen in newborn.</title>
        <authorList>
            <person name="Jadhav S.V."/>
            <person name="Saroj S.D."/>
            <person name="Saha U.B."/>
            <person name="Sen S."/>
            <person name="Kher A."/>
        </authorList>
    </citation>
    <scope>NUCLEOTIDE SEQUENCE</scope>
    <source>
        <strain evidence="4">SVJ23</strain>
    </source>
</reference>
<reference evidence="2" key="1">
    <citation type="submission" date="2021-07" db="EMBL/GenBank/DDBJ databases">
        <title>Draft genome sequence of carbapenem-resistant Aeromonas spp. in Japan.</title>
        <authorList>
            <person name="Maehana S."/>
            <person name="Suzuki M."/>
            <person name="Kitasato H."/>
        </authorList>
    </citation>
    <scope>NUCLEOTIDE SEQUENCE</scope>
    <source>
        <strain evidence="2">KAM351</strain>
    </source>
</reference>
<gene>
    <name evidence="2" type="ORF">KAM351_10670</name>
    <name evidence="4" type="ORF">OJY61_09255</name>
    <name evidence="3" type="ORF">SJS77_16130</name>
</gene>
<sequence length="266" mass="29600">MRLIIDHQTRYHYADVVRRSTQYLRLTPHSTARQQILSWELELPGEATCTTDGYGNILHVLSLESPHEGILIRAHGEVEICDDAPEDEESSLISPLSYLRPTPLTRPTPALQDLAKACLPEEPTLADLQSLMARILVLMPYQPGSTDATFSADEALASGSGVCQDHTHVFLTCCRHAGLPARYVSGYLYSQDNSHVAMHAWAEVWIEERWHTFDVTNLTSSTSEHLKLAVGMDYLDACPVRGVRYGGGCEQLQSQAQVTRLDGQQQ</sequence>
<feature type="domain" description="Transglutaminase-like" evidence="1">
    <location>
        <begin position="155"/>
        <end position="217"/>
    </location>
</feature>